<dbReference type="OrthoDB" id="9950235at2"/>
<dbReference type="KEGG" id="tje:TJEJU_0378"/>
<dbReference type="EMBL" id="LT899436">
    <property type="protein sequence ID" value="SNR14176.1"/>
    <property type="molecule type" value="Genomic_DNA"/>
</dbReference>
<dbReference type="Proteomes" id="UP000215214">
    <property type="component" value="Chromosome TJEJU"/>
</dbReference>
<evidence type="ECO:0000313" key="2">
    <source>
        <dbReference type="Proteomes" id="UP000215214"/>
    </source>
</evidence>
<sequence>MDQKEIKYSEFYELVFKSLPNFRKIKVFDEYKDEINDGFSAIVILSELARKMMRETENGNEKVADKLFGIVEKVLVDFPNSGIASLIGTDFIVSILEYPMEKELKISILKKMGKETLRCYEISKKGYREIFK</sequence>
<dbReference type="AlphaFoldDB" id="A0A238U595"/>
<proteinExistence type="predicted"/>
<organism evidence="1 2">
    <name type="scientific">Tenacibaculum jejuense</name>
    <dbReference type="NCBI Taxonomy" id="584609"/>
    <lineage>
        <taxon>Bacteria</taxon>
        <taxon>Pseudomonadati</taxon>
        <taxon>Bacteroidota</taxon>
        <taxon>Flavobacteriia</taxon>
        <taxon>Flavobacteriales</taxon>
        <taxon>Flavobacteriaceae</taxon>
        <taxon>Tenacibaculum</taxon>
    </lineage>
</organism>
<gene>
    <name evidence="1" type="ORF">TJEJU_0378</name>
</gene>
<protein>
    <submittedName>
        <fullName evidence="1">Uncharacterized protein</fullName>
    </submittedName>
</protein>
<evidence type="ECO:0000313" key="1">
    <source>
        <dbReference type="EMBL" id="SNR14176.1"/>
    </source>
</evidence>
<keyword evidence="2" id="KW-1185">Reference proteome</keyword>
<name>A0A238U595_9FLAO</name>
<accession>A0A238U595</accession>
<dbReference type="RefSeq" id="WP_095069038.1">
    <property type="nucleotide sequence ID" value="NZ_LT899436.1"/>
</dbReference>
<reference evidence="1 2" key="1">
    <citation type="submission" date="2017-07" db="EMBL/GenBank/DDBJ databases">
        <authorList>
            <person name="Sun Z.S."/>
            <person name="Albrecht U."/>
            <person name="Echele G."/>
            <person name="Lee C.C."/>
        </authorList>
    </citation>
    <scope>NUCLEOTIDE SEQUENCE [LARGE SCALE GENOMIC DNA]</scope>
    <source>
        <strain evidence="2">type strain: KCTC 22618</strain>
    </source>
</reference>